<evidence type="ECO:0000313" key="4">
    <source>
        <dbReference type="WBParaSite" id="HNAJ_0000441301-mRNA-1"/>
    </source>
</evidence>
<gene>
    <name evidence="2" type="ORF">HNAJ_LOCUS4411</name>
</gene>
<keyword evidence="1" id="KW-1133">Transmembrane helix</keyword>
<dbReference type="OrthoDB" id="6246222at2759"/>
<organism evidence="4">
    <name type="scientific">Rodentolepis nana</name>
    <name type="common">Dwarf tapeworm</name>
    <name type="synonym">Hymenolepis nana</name>
    <dbReference type="NCBI Taxonomy" id="102285"/>
    <lineage>
        <taxon>Eukaryota</taxon>
        <taxon>Metazoa</taxon>
        <taxon>Spiralia</taxon>
        <taxon>Lophotrochozoa</taxon>
        <taxon>Platyhelminthes</taxon>
        <taxon>Cestoda</taxon>
        <taxon>Eucestoda</taxon>
        <taxon>Cyclophyllidea</taxon>
        <taxon>Hymenolepididae</taxon>
        <taxon>Rodentolepis</taxon>
    </lineage>
</organism>
<keyword evidence="3" id="KW-1185">Reference proteome</keyword>
<dbReference type="EMBL" id="UZAE01003079">
    <property type="protein sequence ID" value="VDO00271.1"/>
    <property type="molecule type" value="Genomic_DNA"/>
</dbReference>
<evidence type="ECO:0000313" key="3">
    <source>
        <dbReference type="Proteomes" id="UP000278807"/>
    </source>
</evidence>
<dbReference type="SUPFAM" id="SSF50998">
    <property type="entry name" value="Quinoprotein alcohol dehydrogenase-like"/>
    <property type="match status" value="1"/>
</dbReference>
<feature type="transmembrane region" description="Helical" evidence="1">
    <location>
        <begin position="90"/>
        <end position="113"/>
    </location>
</feature>
<accession>A0A0R3TBH4</accession>
<protein>
    <submittedName>
        <fullName evidence="4">WD_REPEATS_REGION domain-containing protein</fullName>
    </submittedName>
</protein>
<dbReference type="Proteomes" id="UP000278807">
    <property type="component" value="Unassembled WGS sequence"/>
</dbReference>
<sequence length="730" mass="82024">MLPFINLEEEQLRCPYQVFQIPGWKIDGVEMLSPVDNEPDDAPNTVYRLSTRYHLSNGDFYWIRLHSLTPVTVLSDHPPAKTFPTLTVTLWFWIVGCISMALVLLFICCWACLRLCRQQKVERKTSWRRNYSAFHPVVAKSPTDSSQVMSDKVQYYPTLMNGSGLTPKPRRLRAYSLTANVASSVTTDNHWRARMLTLQAYQSVRRRSAFDSAVIRRASMGSNYSHDEKEDIEKIFVTPEGDSVITLSTNQGTSVKQWSTYDFNNRFLSCTDTIWLAYNADRQRFIALFAKDGKYTREILSRTDDFTQSGNSRLLVLQGNENLLLTDDRNFAQLYPLRGQIPVASVQLPSTVWGAFPLGEEFLFVSDPMTGYEKESFATLHFWSPSNKSIVLQSKLKVRQQWLAKGFSLQGAKELPPLLGPNQANLLLRWNRPGLQDISFSIAVDLLSIFKPPHGFRKSSNGLDSHISTSLVKHDINLEKTVFLANDIVVTGDVHGALHIWNVHSGENYRSVQSDPIPFDGPLLINPGHHDFSQMKMDSETGPIATLAATEPSPTETGTFTWFSSGDDSGCVVVRRCVISANESLKNVASRIHAKFRPYSRTTLAYSADAVTCARMLNRANWRTNKPEAFLATGDSSGCIRIWLLPQCTQLAQLSASCESGLLDLELTETPPSLTVPCQWLQVVGLVRRDKTFGTGYEHGRVVIIHLIANEENGVPNAMHTPQLRIVGRP</sequence>
<dbReference type="InterPro" id="IPR015943">
    <property type="entry name" value="WD40/YVTN_repeat-like_dom_sf"/>
</dbReference>
<dbReference type="AlphaFoldDB" id="A0A0R3TBH4"/>
<name>A0A0R3TBH4_RODNA</name>
<evidence type="ECO:0000313" key="2">
    <source>
        <dbReference type="EMBL" id="VDO00271.1"/>
    </source>
</evidence>
<reference evidence="4" key="1">
    <citation type="submission" date="2017-02" db="UniProtKB">
        <authorList>
            <consortium name="WormBaseParasite"/>
        </authorList>
    </citation>
    <scope>IDENTIFICATION</scope>
</reference>
<reference evidence="2 3" key="2">
    <citation type="submission" date="2018-11" db="EMBL/GenBank/DDBJ databases">
        <authorList>
            <consortium name="Pathogen Informatics"/>
        </authorList>
    </citation>
    <scope>NUCLEOTIDE SEQUENCE [LARGE SCALE GENOMIC DNA]</scope>
</reference>
<keyword evidence="1" id="KW-0472">Membrane</keyword>
<dbReference type="STRING" id="102285.A0A0R3TBH4"/>
<keyword evidence="1" id="KW-0812">Transmembrane</keyword>
<dbReference type="InterPro" id="IPR011047">
    <property type="entry name" value="Quinoprotein_ADH-like_sf"/>
</dbReference>
<dbReference type="Gene3D" id="2.130.10.10">
    <property type="entry name" value="YVTN repeat-like/Quinoprotein amine dehydrogenase"/>
    <property type="match status" value="1"/>
</dbReference>
<evidence type="ECO:0000256" key="1">
    <source>
        <dbReference type="SAM" id="Phobius"/>
    </source>
</evidence>
<dbReference type="WBParaSite" id="HNAJ_0000441301-mRNA-1">
    <property type="protein sequence ID" value="HNAJ_0000441301-mRNA-1"/>
    <property type="gene ID" value="HNAJ_0000441301"/>
</dbReference>
<proteinExistence type="predicted"/>